<organism evidence="6 7">
    <name type="scientific">Azoarcus indigens</name>
    <dbReference type="NCBI Taxonomy" id="29545"/>
    <lineage>
        <taxon>Bacteria</taxon>
        <taxon>Pseudomonadati</taxon>
        <taxon>Pseudomonadota</taxon>
        <taxon>Betaproteobacteria</taxon>
        <taxon>Rhodocyclales</taxon>
        <taxon>Zoogloeaceae</taxon>
        <taxon>Azoarcus</taxon>
    </lineage>
</organism>
<comment type="caution">
    <text evidence="6">The sequence shown here is derived from an EMBL/GenBank/DDBJ whole genome shotgun (WGS) entry which is preliminary data.</text>
</comment>
<keyword evidence="3" id="KW-1015">Disulfide bond</keyword>
<dbReference type="GO" id="GO:0051082">
    <property type="term" value="F:unfolded protein binding"/>
    <property type="evidence" value="ECO:0007669"/>
    <property type="project" value="InterPro"/>
</dbReference>
<evidence type="ECO:0000313" key="7">
    <source>
        <dbReference type="Proteomes" id="UP000295129"/>
    </source>
</evidence>
<dbReference type="PIRSF" id="PIRSF005261">
    <property type="entry name" value="Heat_shock_Hsp33"/>
    <property type="match status" value="1"/>
</dbReference>
<dbReference type="Gene3D" id="1.10.287.480">
    <property type="entry name" value="helix hairpin bin"/>
    <property type="match status" value="1"/>
</dbReference>
<evidence type="ECO:0000256" key="3">
    <source>
        <dbReference type="ARBA" id="ARBA00023157"/>
    </source>
</evidence>
<evidence type="ECO:0000256" key="4">
    <source>
        <dbReference type="ARBA" id="ARBA00023186"/>
    </source>
</evidence>
<proteinExistence type="predicted"/>
<protein>
    <submittedName>
        <fullName evidence="6">Molecular chaperone Hsp33</fullName>
    </submittedName>
</protein>
<keyword evidence="7" id="KW-1185">Reference proteome</keyword>
<dbReference type="SUPFAM" id="SSF118352">
    <property type="entry name" value="HSP33 redox switch-like"/>
    <property type="match status" value="1"/>
</dbReference>
<dbReference type="PANTHER" id="PTHR30111">
    <property type="entry name" value="33 KDA CHAPERONIN"/>
    <property type="match status" value="1"/>
</dbReference>
<dbReference type="InterPro" id="IPR016154">
    <property type="entry name" value="Heat_shock_Hsp33_C"/>
</dbReference>
<dbReference type="GO" id="GO:0042026">
    <property type="term" value="P:protein refolding"/>
    <property type="evidence" value="ECO:0007669"/>
    <property type="project" value="TreeGrafter"/>
</dbReference>
<dbReference type="PANTHER" id="PTHR30111:SF1">
    <property type="entry name" value="33 KDA CHAPERONIN"/>
    <property type="match status" value="1"/>
</dbReference>
<evidence type="ECO:0000256" key="2">
    <source>
        <dbReference type="ARBA" id="ARBA00022833"/>
    </source>
</evidence>
<keyword evidence="1" id="KW-0963">Cytoplasm</keyword>
<dbReference type="InterPro" id="IPR023212">
    <property type="entry name" value="Hsp33_helix_hairpin_bin_dom_sf"/>
</dbReference>
<evidence type="ECO:0000313" key="6">
    <source>
        <dbReference type="EMBL" id="TDN55723.1"/>
    </source>
</evidence>
<dbReference type="RefSeq" id="WP_133588888.1">
    <property type="nucleotide sequence ID" value="NZ_SNVV01000003.1"/>
</dbReference>
<dbReference type="InterPro" id="IPR016153">
    <property type="entry name" value="Heat_shock_Hsp33_N"/>
</dbReference>
<dbReference type="CDD" id="cd00498">
    <property type="entry name" value="Hsp33"/>
    <property type="match status" value="1"/>
</dbReference>
<evidence type="ECO:0000256" key="5">
    <source>
        <dbReference type="ARBA" id="ARBA00023284"/>
    </source>
</evidence>
<name>A0A4R6EC60_9RHOO</name>
<keyword evidence="4" id="KW-0143">Chaperone</keyword>
<keyword evidence="2" id="KW-0862">Zinc</keyword>
<dbReference type="Proteomes" id="UP000295129">
    <property type="component" value="Unassembled WGS sequence"/>
</dbReference>
<dbReference type="Pfam" id="PF01430">
    <property type="entry name" value="HSP33"/>
    <property type="match status" value="1"/>
</dbReference>
<dbReference type="GO" id="GO:0005737">
    <property type="term" value="C:cytoplasm"/>
    <property type="evidence" value="ECO:0007669"/>
    <property type="project" value="InterPro"/>
</dbReference>
<gene>
    <name evidence="6" type="ORF">C7389_10354</name>
</gene>
<sequence length="288" mass="31811">MSKPKLPSSYVQRFMLEALDIRGAVVRLDDVWQALQQGRGYPPELARLLGEMSAVSAVIAGNLKQPGRLTFQIQGRGPVSLLVVDCTEELNLRGYAKAEGALHGSTLGELVGDGRLQLSLDIAGLDQPYQSLVPLEGDSIAEVFSHYLAQSEQQPAGLWLASNPIASAALFLQKLPGADRRDVDGWDRVHHLAQTVKPEELLGLPPETLLGRLFAEEDVRLFEPRPVIHHWPPDREKVSSMLQGLGEDEVRAVLQEHGEVVVHDDLSNHTYRFDRADVDALFHPPTLH</sequence>
<accession>A0A4R6EC60</accession>
<dbReference type="EMBL" id="SNVV01000003">
    <property type="protein sequence ID" value="TDN55723.1"/>
    <property type="molecule type" value="Genomic_DNA"/>
</dbReference>
<keyword evidence="5" id="KW-0676">Redox-active center</keyword>
<reference evidence="6 7" key="1">
    <citation type="submission" date="2019-03" db="EMBL/GenBank/DDBJ databases">
        <title>Genomic Encyclopedia of Type Strains, Phase IV (KMG-IV): sequencing the most valuable type-strain genomes for metagenomic binning, comparative biology and taxonomic classification.</title>
        <authorList>
            <person name="Goeker M."/>
        </authorList>
    </citation>
    <scope>NUCLEOTIDE SEQUENCE [LARGE SCALE GENOMIC DNA]</scope>
    <source>
        <strain evidence="6 7">DSM 12121</strain>
    </source>
</reference>
<dbReference type="OrthoDB" id="9793753at2"/>
<evidence type="ECO:0000256" key="1">
    <source>
        <dbReference type="ARBA" id="ARBA00022490"/>
    </source>
</evidence>
<dbReference type="SUPFAM" id="SSF64397">
    <property type="entry name" value="Hsp33 domain"/>
    <property type="match status" value="1"/>
</dbReference>
<dbReference type="AlphaFoldDB" id="A0A4R6EC60"/>
<dbReference type="InterPro" id="IPR000397">
    <property type="entry name" value="Heat_shock_Hsp33"/>
</dbReference>
<dbReference type="Gene3D" id="3.55.30.10">
    <property type="entry name" value="Hsp33 domain"/>
    <property type="match status" value="1"/>
</dbReference>
<dbReference type="GO" id="GO:0044183">
    <property type="term" value="F:protein folding chaperone"/>
    <property type="evidence" value="ECO:0007669"/>
    <property type="project" value="TreeGrafter"/>
</dbReference>
<dbReference type="Gene3D" id="3.90.1280.10">
    <property type="entry name" value="HSP33 redox switch-like"/>
    <property type="match status" value="1"/>
</dbReference>